<protein>
    <submittedName>
        <fullName evidence="2">DUF2523 domain-containing protein</fullName>
    </submittedName>
</protein>
<feature type="transmembrane region" description="Helical" evidence="1">
    <location>
        <begin position="12"/>
        <end position="30"/>
    </location>
</feature>
<reference evidence="2 3" key="1">
    <citation type="submission" date="2017-09" db="EMBL/GenBank/DDBJ databases">
        <authorList>
            <person name="Girard L."/>
            <person name="Lami R."/>
            <person name="Suzuki M."/>
            <person name="Baudart J."/>
        </authorList>
    </citation>
    <scope>NUCLEOTIDE SEQUENCE [LARGE SCALE GENOMIC DNA]</scope>
    <source>
        <strain evidence="2 3">17LN0615E</strain>
    </source>
</reference>
<dbReference type="InterPro" id="IPR019670">
    <property type="entry name" value="DUF2523"/>
</dbReference>
<dbReference type="RefSeq" id="WP_062463527.1">
    <property type="nucleotide sequence ID" value="NZ_FLLQ01000017.1"/>
</dbReference>
<dbReference type="EMBL" id="NWTN01000040">
    <property type="protein sequence ID" value="PRQ64646.1"/>
    <property type="molecule type" value="Genomic_DNA"/>
</dbReference>
<evidence type="ECO:0000256" key="1">
    <source>
        <dbReference type="SAM" id="Phobius"/>
    </source>
</evidence>
<dbReference type="Pfam" id="PF10734">
    <property type="entry name" value="DUF2523"/>
    <property type="match status" value="1"/>
</dbReference>
<keyword evidence="1" id="KW-1133">Transmembrane helix</keyword>
<keyword evidence="3" id="KW-1185">Reference proteome</keyword>
<evidence type="ECO:0000313" key="3">
    <source>
        <dbReference type="Proteomes" id="UP000238163"/>
    </source>
</evidence>
<name>A0ABX5D7L8_9VIBR</name>
<keyword evidence="1" id="KW-0472">Membrane</keyword>
<keyword evidence="1" id="KW-0812">Transmembrane</keyword>
<comment type="caution">
    <text evidence="2">The sequence shown here is derived from an EMBL/GenBank/DDBJ whole genome shotgun (WGS) entry which is preliminary data.</text>
</comment>
<sequence>MFDWVVSLFNTFIELLARLVNSLVVLLTNLGLGAVDVLLTFVVSLINGLGSLLSPIDLKPYIKMLPTEAIDIMSLVGFPQAMTMIISAISVRFLLQLIPFVRLGS</sequence>
<feature type="transmembrane region" description="Helical" evidence="1">
    <location>
        <begin position="37"/>
        <end position="56"/>
    </location>
</feature>
<evidence type="ECO:0000313" key="2">
    <source>
        <dbReference type="EMBL" id="PRQ64646.1"/>
    </source>
</evidence>
<gene>
    <name evidence="2" type="ORF">COR51_26405</name>
</gene>
<accession>A0ABX5D7L8</accession>
<dbReference type="Proteomes" id="UP000238163">
    <property type="component" value="Unassembled WGS sequence"/>
</dbReference>
<organism evidence="2 3">
    <name type="scientific">Vibrio mediterranei</name>
    <dbReference type="NCBI Taxonomy" id="689"/>
    <lineage>
        <taxon>Bacteria</taxon>
        <taxon>Pseudomonadati</taxon>
        <taxon>Pseudomonadota</taxon>
        <taxon>Gammaproteobacteria</taxon>
        <taxon>Vibrionales</taxon>
        <taxon>Vibrionaceae</taxon>
        <taxon>Vibrio</taxon>
    </lineage>
</organism>
<reference evidence="2 3" key="2">
    <citation type="submission" date="2018-03" db="EMBL/GenBank/DDBJ databases">
        <title>Genetic Diversity and Phenotypic Plasticity of AHL Mediated Quorum Sensing in Environmental Strains of Vibrio mediterranei.</title>
        <authorList>
            <person name="Lantoine F."/>
            <person name="Vouve F."/>
        </authorList>
    </citation>
    <scope>NUCLEOTIDE SEQUENCE [LARGE SCALE GENOMIC DNA]</scope>
    <source>
        <strain evidence="2 3">17LN0615E</strain>
    </source>
</reference>
<proteinExistence type="predicted"/>
<feature type="transmembrane region" description="Helical" evidence="1">
    <location>
        <begin position="76"/>
        <end position="95"/>
    </location>
</feature>